<dbReference type="InterPro" id="IPR032816">
    <property type="entry name" value="VTT_dom"/>
</dbReference>
<feature type="transmembrane region" description="Helical" evidence="6">
    <location>
        <begin position="82"/>
        <end position="104"/>
    </location>
</feature>
<evidence type="ECO:0000256" key="5">
    <source>
        <dbReference type="ARBA" id="ARBA00023136"/>
    </source>
</evidence>
<feature type="transmembrane region" description="Helical" evidence="6">
    <location>
        <begin position="190"/>
        <end position="211"/>
    </location>
</feature>
<dbReference type="AlphaFoldDB" id="A0A3B0QNF8"/>
<feature type="transmembrane region" description="Helical" evidence="6">
    <location>
        <begin position="160"/>
        <end position="178"/>
    </location>
</feature>
<evidence type="ECO:0000256" key="4">
    <source>
        <dbReference type="ARBA" id="ARBA00022989"/>
    </source>
</evidence>
<evidence type="ECO:0000259" key="7">
    <source>
        <dbReference type="Pfam" id="PF09335"/>
    </source>
</evidence>
<keyword evidence="2" id="KW-1003">Cell membrane</keyword>
<comment type="subcellular location">
    <subcellularLocation>
        <location evidence="1">Cell membrane</location>
        <topology evidence="1">Multi-pass membrane protein</topology>
    </subcellularLocation>
</comment>
<name>A0A3B0QNF8_9ZZZZ</name>
<evidence type="ECO:0000256" key="3">
    <source>
        <dbReference type="ARBA" id="ARBA00022692"/>
    </source>
</evidence>
<dbReference type="PANTHER" id="PTHR12677">
    <property type="entry name" value="GOLGI APPARATUS MEMBRANE PROTEIN TVP38-RELATED"/>
    <property type="match status" value="1"/>
</dbReference>
<keyword evidence="3 6" id="KW-0812">Transmembrane</keyword>
<feature type="domain" description="VTT" evidence="7">
    <location>
        <begin position="63"/>
        <end position="180"/>
    </location>
</feature>
<keyword evidence="4 6" id="KW-1133">Transmembrane helix</keyword>
<dbReference type="PANTHER" id="PTHR12677:SF59">
    <property type="entry name" value="GOLGI APPARATUS MEMBRANE PROTEIN TVP38-RELATED"/>
    <property type="match status" value="1"/>
</dbReference>
<evidence type="ECO:0000313" key="8">
    <source>
        <dbReference type="EMBL" id="VAV83244.1"/>
    </source>
</evidence>
<evidence type="ECO:0000256" key="2">
    <source>
        <dbReference type="ARBA" id="ARBA00022475"/>
    </source>
</evidence>
<gene>
    <name evidence="8" type="ORF">MNBD_DELTA01-1480</name>
</gene>
<dbReference type="GO" id="GO:0005886">
    <property type="term" value="C:plasma membrane"/>
    <property type="evidence" value="ECO:0007669"/>
    <property type="project" value="UniProtKB-SubCell"/>
</dbReference>
<dbReference type="Pfam" id="PF09335">
    <property type="entry name" value="VTT_dom"/>
    <property type="match status" value="1"/>
</dbReference>
<organism evidence="8">
    <name type="scientific">hydrothermal vent metagenome</name>
    <dbReference type="NCBI Taxonomy" id="652676"/>
    <lineage>
        <taxon>unclassified sequences</taxon>
        <taxon>metagenomes</taxon>
        <taxon>ecological metagenomes</taxon>
    </lineage>
</organism>
<sequence length="219" mass="23820">MKKDTLRLVVLLALVSVFAVVIRTNPGAVELSAERLTTYIDGLGMLGPIVFILIFTVAPTLLLPALPLTITGGLLFGPFWGVVYVSIGSTSGATLAFLVARLLGRKWAKKILKKSGLRSLDKRVKKDGWKIVAITRLIPLFPYNLLNYAFGLSGIGLKTYVITSFIFMLPATIAYVTFSSSIPDIARGRVSWQLIAGLGLIAVLSVATLIYKKRKTDLH</sequence>
<evidence type="ECO:0000256" key="6">
    <source>
        <dbReference type="SAM" id="Phobius"/>
    </source>
</evidence>
<keyword evidence="5 6" id="KW-0472">Membrane</keyword>
<reference evidence="8" key="1">
    <citation type="submission" date="2018-06" db="EMBL/GenBank/DDBJ databases">
        <authorList>
            <person name="Zhirakovskaya E."/>
        </authorList>
    </citation>
    <scope>NUCLEOTIDE SEQUENCE</scope>
</reference>
<dbReference type="InterPro" id="IPR015414">
    <property type="entry name" value="TMEM64"/>
</dbReference>
<dbReference type="EMBL" id="UOEA01000037">
    <property type="protein sequence ID" value="VAV83244.1"/>
    <property type="molecule type" value="Genomic_DNA"/>
</dbReference>
<evidence type="ECO:0000256" key="1">
    <source>
        <dbReference type="ARBA" id="ARBA00004651"/>
    </source>
</evidence>
<protein>
    <submittedName>
        <fullName evidence="8">DedA family protein, putative</fullName>
    </submittedName>
</protein>
<feature type="transmembrane region" description="Helical" evidence="6">
    <location>
        <begin position="43"/>
        <end position="62"/>
    </location>
</feature>
<feature type="transmembrane region" description="Helical" evidence="6">
    <location>
        <begin position="6"/>
        <end position="22"/>
    </location>
</feature>
<accession>A0A3B0QNF8</accession>
<proteinExistence type="predicted"/>